<dbReference type="EC" id="1.11.1.24" evidence="3"/>
<dbReference type="InterPro" id="IPR000866">
    <property type="entry name" value="AhpC/TSA"/>
</dbReference>
<dbReference type="InterPro" id="IPR036249">
    <property type="entry name" value="Thioredoxin-like_sf"/>
</dbReference>
<comment type="caution">
    <text evidence="16">The sequence shown here is derived from an EMBL/GenBank/DDBJ whole genome shotgun (WGS) entry which is preliminary data.</text>
</comment>
<name>A0AAN6X1H7_9PEZI</name>
<feature type="domain" description="Thioredoxin" evidence="15">
    <location>
        <begin position="90"/>
        <end position="246"/>
    </location>
</feature>
<evidence type="ECO:0000256" key="13">
    <source>
        <dbReference type="ARBA" id="ARBA00077538"/>
    </source>
</evidence>
<feature type="non-terminal residue" evidence="16">
    <location>
        <position position="266"/>
    </location>
</feature>
<dbReference type="GO" id="GO:0034599">
    <property type="term" value="P:cellular response to oxidative stress"/>
    <property type="evidence" value="ECO:0007669"/>
    <property type="project" value="UniProtKB-ARBA"/>
</dbReference>
<dbReference type="GO" id="GO:0045454">
    <property type="term" value="P:cell redox homeostasis"/>
    <property type="evidence" value="ECO:0007669"/>
    <property type="project" value="TreeGrafter"/>
</dbReference>
<evidence type="ECO:0000256" key="8">
    <source>
        <dbReference type="ARBA" id="ARBA00023242"/>
    </source>
</evidence>
<evidence type="ECO:0000256" key="5">
    <source>
        <dbReference type="ARBA" id="ARBA00022862"/>
    </source>
</evidence>
<comment type="subunit">
    <text evidence="2">Monomer.</text>
</comment>
<keyword evidence="17" id="KW-1185">Reference proteome</keyword>
<dbReference type="GO" id="GO:0005737">
    <property type="term" value="C:cytoplasm"/>
    <property type="evidence" value="ECO:0007669"/>
    <property type="project" value="TreeGrafter"/>
</dbReference>
<protein>
    <recommendedName>
        <fullName evidence="3">thioredoxin-dependent peroxiredoxin</fullName>
        <ecNumber evidence="3">1.11.1.24</ecNumber>
    </recommendedName>
    <alternativeName>
        <fullName evidence="13">Nuclear thiol peroxidase</fullName>
    </alternativeName>
    <alternativeName>
        <fullName evidence="10">Thioredoxin peroxidase</fullName>
    </alternativeName>
</protein>
<evidence type="ECO:0000256" key="1">
    <source>
        <dbReference type="ARBA" id="ARBA00004123"/>
    </source>
</evidence>
<feature type="region of interest" description="Disordered" evidence="14">
    <location>
        <begin position="245"/>
        <end position="266"/>
    </location>
</feature>
<evidence type="ECO:0000256" key="6">
    <source>
        <dbReference type="ARBA" id="ARBA00023002"/>
    </source>
</evidence>
<comment type="similarity">
    <text evidence="11">Belongs to the peroxiredoxin family. BCP/PrxQ subfamily.</text>
</comment>
<dbReference type="Proteomes" id="UP001302126">
    <property type="component" value="Unassembled WGS sequence"/>
</dbReference>
<dbReference type="PANTHER" id="PTHR42801">
    <property type="entry name" value="THIOREDOXIN-DEPENDENT PEROXIDE REDUCTASE"/>
    <property type="match status" value="1"/>
</dbReference>
<evidence type="ECO:0000256" key="14">
    <source>
        <dbReference type="SAM" id="MobiDB-lite"/>
    </source>
</evidence>
<feature type="compositionally biased region" description="Basic residues" evidence="14">
    <location>
        <begin position="1"/>
        <end position="10"/>
    </location>
</feature>
<gene>
    <name evidence="16" type="ORF">QBC35DRAFT_343448</name>
</gene>
<dbReference type="EMBL" id="MU864359">
    <property type="protein sequence ID" value="KAK4191521.1"/>
    <property type="molecule type" value="Genomic_DNA"/>
</dbReference>
<proteinExistence type="inferred from homology"/>
<dbReference type="PROSITE" id="PS51352">
    <property type="entry name" value="THIOREDOXIN_2"/>
    <property type="match status" value="1"/>
</dbReference>
<feature type="compositionally biased region" description="Basic and acidic residues" evidence="14">
    <location>
        <begin position="252"/>
        <end position="266"/>
    </location>
</feature>
<dbReference type="SUPFAM" id="SSF52833">
    <property type="entry name" value="Thioredoxin-like"/>
    <property type="match status" value="1"/>
</dbReference>
<feature type="region of interest" description="Disordered" evidence="14">
    <location>
        <begin position="1"/>
        <end position="91"/>
    </location>
</feature>
<sequence>MPVELRKRKAPPPPPEPPAKKQTKPKAGKSAPASDPPATENVTKAAAKAAEAVKQTVAQAAETASDAASAVATAATTTATNGGDDDKSAKKIPEVGDVISLEGFGGEVETNDGDKVTLKGLVDESKAGVVLVVYPRANTGGCKKQVCFFRDSYEPFQGAGLSVYGLSTDSPKSNTTFKVKEKLQYPLLCDPSGTLLGAIGLKKASSKSATRGVFVVDKNGKVLASGPGSPEGTLNTVKDVVKELGASNEEVEEKKEEPTEEEAKAE</sequence>
<feature type="compositionally biased region" description="Low complexity" evidence="14">
    <location>
        <begin position="38"/>
        <end position="80"/>
    </location>
</feature>
<keyword evidence="6" id="KW-0560">Oxidoreductase</keyword>
<keyword evidence="5" id="KW-0049">Antioxidant</keyword>
<evidence type="ECO:0000313" key="17">
    <source>
        <dbReference type="Proteomes" id="UP001302126"/>
    </source>
</evidence>
<dbReference type="GO" id="GO:0005634">
    <property type="term" value="C:nucleus"/>
    <property type="evidence" value="ECO:0007669"/>
    <property type="project" value="UniProtKB-SubCell"/>
</dbReference>
<evidence type="ECO:0000313" key="16">
    <source>
        <dbReference type="EMBL" id="KAK4191521.1"/>
    </source>
</evidence>
<dbReference type="Pfam" id="PF00578">
    <property type="entry name" value="AhpC-TSA"/>
    <property type="match status" value="1"/>
</dbReference>
<reference evidence="16" key="2">
    <citation type="submission" date="2023-05" db="EMBL/GenBank/DDBJ databases">
        <authorList>
            <consortium name="Lawrence Berkeley National Laboratory"/>
            <person name="Steindorff A."/>
            <person name="Hensen N."/>
            <person name="Bonometti L."/>
            <person name="Westerberg I."/>
            <person name="Brannstrom I.O."/>
            <person name="Guillou S."/>
            <person name="Cros-Aarteil S."/>
            <person name="Calhoun S."/>
            <person name="Haridas S."/>
            <person name="Kuo A."/>
            <person name="Mondo S."/>
            <person name="Pangilinan J."/>
            <person name="Riley R."/>
            <person name="Labutti K."/>
            <person name="Andreopoulos B."/>
            <person name="Lipzen A."/>
            <person name="Chen C."/>
            <person name="Yanf M."/>
            <person name="Daum C."/>
            <person name="Ng V."/>
            <person name="Clum A."/>
            <person name="Ohm R."/>
            <person name="Martin F."/>
            <person name="Silar P."/>
            <person name="Natvig D."/>
            <person name="Lalanne C."/>
            <person name="Gautier V."/>
            <person name="Ament-Velasquez S.L."/>
            <person name="Kruys A."/>
            <person name="Hutchinson M.I."/>
            <person name="Powell A.J."/>
            <person name="Barry K."/>
            <person name="Miller A.N."/>
            <person name="Grigoriev I.V."/>
            <person name="Debuchy R."/>
            <person name="Gladieux P."/>
            <person name="Thoren M.H."/>
            <person name="Johannesson H."/>
        </authorList>
    </citation>
    <scope>NUCLEOTIDE SEQUENCE</scope>
    <source>
        <strain evidence="16">PSN309</strain>
    </source>
</reference>
<dbReference type="CDD" id="cd03017">
    <property type="entry name" value="PRX_BCP"/>
    <property type="match status" value="1"/>
</dbReference>
<dbReference type="FunFam" id="3.40.30.10:FF:000157">
    <property type="entry name" value="DOT5p Nuclear thiol peroxidase"/>
    <property type="match status" value="1"/>
</dbReference>
<keyword evidence="8" id="KW-0539">Nucleus</keyword>
<dbReference type="InterPro" id="IPR013766">
    <property type="entry name" value="Thioredoxin_domain"/>
</dbReference>
<evidence type="ECO:0000259" key="15">
    <source>
        <dbReference type="PROSITE" id="PS51352"/>
    </source>
</evidence>
<accession>A0AAN6X1H7</accession>
<dbReference type="GO" id="GO:0008379">
    <property type="term" value="F:thioredoxin peroxidase activity"/>
    <property type="evidence" value="ECO:0007669"/>
    <property type="project" value="TreeGrafter"/>
</dbReference>
<evidence type="ECO:0000256" key="12">
    <source>
        <dbReference type="ARBA" id="ARBA00049091"/>
    </source>
</evidence>
<evidence type="ECO:0000256" key="9">
    <source>
        <dbReference type="ARBA" id="ARBA00023284"/>
    </source>
</evidence>
<evidence type="ECO:0000256" key="11">
    <source>
        <dbReference type="ARBA" id="ARBA00038489"/>
    </source>
</evidence>
<dbReference type="Gene3D" id="3.40.30.10">
    <property type="entry name" value="Glutaredoxin"/>
    <property type="match status" value="1"/>
</dbReference>
<keyword evidence="4" id="KW-0575">Peroxidase</keyword>
<dbReference type="InterPro" id="IPR050924">
    <property type="entry name" value="Peroxiredoxin_BCP/PrxQ"/>
</dbReference>
<dbReference type="PANTHER" id="PTHR42801:SF23">
    <property type="entry name" value="PEROXIREDOXIN DOT5"/>
    <property type="match status" value="1"/>
</dbReference>
<reference evidence="16" key="1">
    <citation type="journal article" date="2023" name="Mol. Phylogenet. Evol.">
        <title>Genome-scale phylogeny and comparative genomics of the fungal order Sordariales.</title>
        <authorList>
            <person name="Hensen N."/>
            <person name="Bonometti L."/>
            <person name="Westerberg I."/>
            <person name="Brannstrom I.O."/>
            <person name="Guillou S."/>
            <person name="Cros-Aarteil S."/>
            <person name="Calhoun S."/>
            <person name="Haridas S."/>
            <person name="Kuo A."/>
            <person name="Mondo S."/>
            <person name="Pangilinan J."/>
            <person name="Riley R."/>
            <person name="LaButti K."/>
            <person name="Andreopoulos B."/>
            <person name="Lipzen A."/>
            <person name="Chen C."/>
            <person name="Yan M."/>
            <person name="Daum C."/>
            <person name="Ng V."/>
            <person name="Clum A."/>
            <person name="Steindorff A."/>
            <person name="Ohm R.A."/>
            <person name="Martin F."/>
            <person name="Silar P."/>
            <person name="Natvig D.O."/>
            <person name="Lalanne C."/>
            <person name="Gautier V."/>
            <person name="Ament-Velasquez S.L."/>
            <person name="Kruys A."/>
            <person name="Hutchinson M.I."/>
            <person name="Powell A.J."/>
            <person name="Barry K."/>
            <person name="Miller A.N."/>
            <person name="Grigoriev I.V."/>
            <person name="Debuchy R."/>
            <person name="Gladieux P."/>
            <person name="Hiltunen Thoren M."/>
            <person name="Johannesson H."/>
        </authorList>
    </citation>
    <scope>NUCLEOTIDE SEQUENCE</scope>
    <source>
        <strain evidence="16">PSN309</strain>
    </source>
</reference>
<organism evidence="16 17">
    <name type="scientific">Podospora australis</name>
    <dbReference type="NCBI Taxonomy" id="1536484"/>
    <lineage>
        <taxon>Eukaryota</taxon>
        <taxon>Fungi</taxon>
        <taxon>Dikarya</taxon>
        <taxon>Ascomycota</taxon>
        <taxon>Pezizomycotina</taxon>
        <taxon>Sordariomycetes</taxon>
        <taxon>Sordariomycetidae</taxon>
        <taxon>Sordariales</taxon>
        <taxon>Podosporaceae</taxon>
        <taxon>Podospora</taxon>
    </lineage>
</organism>
<comment type="subcellular location">
    <subcellularLocation>
        <location evidence="1">Nucleus</location>
    </subcellularLocation>
</comment>
<evidence type="ECO:0000256" key="3">
    <source>
        <dbReference type="ARBA" id="ARBA00013017"/>
    </source>
</evidence>
<comment type="catalytic activity">
    <reaction evidence="12">
        <text>a hydroperoxide + [thioredoxin]-dithiol = an alcohol + [thioredoxin]-disulfide + H2O</text>
        <dbReference type="Rhea" id="RHEA:62620"/>
        <dbReference type="Rhea" id="RHEA-COMP:10698"/>
        <dbReference type="Rhea" id="RHEA-COMP:10700"/>
        <dbReference type="ChEBI" id="CHEBI:15377"/>
        <dbReference type="ChEBI" id="CHEBI:29950"/>
        <dbReference type="ChEBI" id="CHEBI:30879"/>
        <dbReference type="ChEBI" id="CHEBI:35924"/>
        <dbReference type="ChEBI" id="CHEBI:50058"/>
        <dbReference type="EC" id="1.11.1.24"/>
    </reaction>
</comment>
<dbReference type="AlphaFoldDB" id="A0AAN6X1H7"/>
<evidence type="ECO:0000256" key="10">
    <source>
        <dbReference type="ARBA" id="ARBA00032824"/>
    </source>
</evidence>
<keyword evidence="7" id="KW-1015">Disulfide bond</keyword>
<evidence type="ECO:0000256" key="4">
    <source>
        <dbReference type="ARBA" id="ARBA00022559"/>
    </source>
</evidence>
<evidence type="ECO:0000256" key="2">
    <source>
        <dbReference type="ARBA" id="ARBA00011245"/>
    </source>
</evidence>
<evidence type="ECO:0000256" key="7">
    <source>
        <dbReference type="ARBA" id="ARBA00023157"/>
    </source>
</evidence>
<keyword evidence="9" id="KW-0676">Redox-active center</keyword>